<evidence type="ECO:0000256" key="5">
    <source>
        <dbReference type="ARBA" id="ARBA00022692"/>
    </source>
</evidence>
<name>A0A354YSM2_9FIRM</name>
<dbReference type="PANTHER" id="PTHR43568">
    <property type="entry name" value="P PROTEIN"/>
    <property type="match status" value="1"/>
</dbReference>
<dbReference type="InterPro" id="IPR000802">
    <property type="entry name" value="Arsenical_pump_ArsB"/>
</dbReference>
<evidence type="ECO:0000256" key="3">
    <source>
        <dbReference type="ARBA" id="ARBA00022448"/>
    </source>
</evidence>
<dbReference type="PRINTS" id="PR00758">
    <property type="entry name" value="ARSENICPUMP"/>
</dbReference>
<protein>
    <recommendedName>
        <fullName evidence="9">Citrate transporter-like domain-containing protein</fullName>
    </recommendedName>
</protein>
<evidence type="ECO:0000256" key="6">
    <source>
        <dbReference type="ARBA" id="ARBA00022989"/>
    </source>
</evidence>
<gene>
    <name evidence="10" type="ORF">DDZ44_00055</name>
</gene>
<comment type="subcellular location">
    <subcellularLocation>
        <location evidence="1">Cell membrane</location>
        <topology evidence="1">Multi-pass membrane protein</topology>
    </subcellularLocation>
</comment>
<keyword evidence="3" id="KW-0813">Transport</keyword>
<accession>A0A354YSM2</accession>
<comment type="caution">
    <text evidence="10">The sequence shown here is derived from an EMBL/GenBank/DDBJ whole genome shotgun (WGS) entry which is preliminary data.</text>
</comment>
<feature type="transmembrane region" description="Helical" evidence="8">
    <location>
        <begin position="171"/>
        <end position="194"/>
    </location>
</feature>
<feature type="transmembrane region" description="Helical" evidence="8">
    <location>
        <begin position="227"/>
        <end position="258"/>
    </location>
</feature>
<evidence type="ECO:0000259" key="9">
    <source>
        <dbReference type="Pfam" id="PF03600"/>
    </source>
</evidence>
<dbReference type="STRING" id="378794.GCA_001570625_00985"/>
<feature type="transmembrane region" description="Helical" evidence="8">
    <location>
        <begin position="278"/>
        <end position="300"/>
    </location>
</feature>
<feature type="transmembrane region" description="Helical" evidence="8">
    <location>
        <begin position="56"/>
        <end position="79"/>
    </location>
</feature>
<evidence type="ECO:0000313" key="10">
    <source>
        <dbReference type="EMBL" id="HBK52315.1"/>
    </source>
</evidence>
<feature type="transmembrane region" description="Helical" evidence="8">
    <location>
        <begin position="403"/>
        <end position="422"/>
    </location>
</feature>
<dbReference type="AlphaFoldDB" id="A0A354YSM2"/>
<dbReference type="RefSeq" id="WP_061213502.1">
    <property type="nucleotide sequence ID" value="NZ_DCDX01000152.1"/>
</dbReference>
<keyword evidence="5 8" id="KW-0812">Transmembrane</keyword>
<dbReference type="InterPro" id="IPR004680">
    <property type="entry name" value="Cit_transptr-like_dom"/>
</dbReference>
<evidence type="ECO:0000256" key="1">
    <source>
        <dbReference type="ARBA" id="ARBA00004651"/>
    </source>
</evidence>
<feature type="transmembrane region" description="Helical" evidence="8">
    <location>
        <begin position="27"/>
        <end position="44"/>
    </location>
</feature>
<evidence type="ECO:0000256" key="7">
    <source>
        <dbReference type="ARBA" id="ARBA00023136"/>
    </source>
</evidence>
<feature type="transmembrane region" description="Helical" evidence="8">
    <location>
        <begin position="5"/>
        <end position="20"/>
    </location>
</feature>
<dbReference type="Pfam" id="PF03600">
    <property type="entry name" value="CitMHS"/>
    <property type="match status" value="1"/>
</dbReference>
<dbReference type="Proteomes" id="UP000263273">
    <property type="component" value="Unassembled WGS sequence"/>
</dbReference>
<evidence type="ECO:0000256" key="2">
    <source>
        <dbReference type="ARBA" id="ARBA00009843"/>
    </source>
</evidence>
<keyword evidence="7 8" id="KW-0472">Membrane</keyword>
<dbReference type="GO" id="GO:0015105">
    <property type="term" value="F:arsenite transmembrane transporter activity"/>
    <property type="evidence" value="ECO:0007669"/>
    <property type="project" value="InterPro"/>
</dbReference>
<evidence type="ECO:0000313" key="11">
    <source>
        <dbReference type="Proteomes" id="UP000263273"/>
    </source>
</evidence>
<dbReference type="GO" id="GO:0005886">
    <property type="term" value="C:plasma membrane"/>
    <property type="evidence" value="ECO:0007669"/>
    <property type="project" value="UniProtKB-SubCell"/>
</dbReference>
<organism evidence="10 11">
    <name type="scientific">Syntrophomonas wolfei</name>
    <dbReference type="NCBI Taxonomy" id="863"/>
    <lineage>
        <taxon>Bacteria</taxon>
        <taxon>Bacillati</taxon>
        <taxon>Bacillota</taxon>
        <taxon>Clostridia</taxon>
        <taxon>Eubacteriales</taxon>
        <taxon>Syntrophomonadaceae</taxon>
        <taxon>Syntrophomonas</taxon>
    </lineage>
</organism>
<keyword evidence="6 8" id="KW-1133">Transmembrane helix</keyword>
<feature type="domain" description="Citrate transporter-like" evidence="9">
    <location>
        <begin position="15"/>
        <end position="364"/>
    </location>
</feature>
<sequence length="423" mass="45487">MTAFYLSIVIFLATYVFIIFEKVHRTIIALVGAGLAIALGLLSQEAAIEYIDFNTLGLLIGMMIIVGITRRSGVFGYLAIKAARVAGGKPLRILVALAVVTAVLSAFLDNVTTVLLIVPVTFVLTDHLEVPAFPFLFAEILASNIGGTATLIGDPPNIMIGSATHLGFLDFIVNLAPIVIVIMIITLLCLVLMFRKDLRADSQKMESIMAMNAREEIRDWAILKKSLLVLGLTISAFFLHGFLHLETATIALLGAAVLMLICAEEPEDILLSVEWPTIFFFAGLFIIVGAMEANGVMELLARQAMELTGGSLTATAVVVLWISAVFSAFVDNIPFVATMIPLLKTIGQMSGLTMDPIWWALSLGACLGGNGTLIGASANIIVAGISERHGQHIGFIDYLKYGFPLMLLSIAIANLYICLFLLP</sequence>
<evidence type="ECO:0000256" key="8">
    <source>
        <dbReference type="SAM" id="Phobius"/>
    </source>
</evidence>
<dbReference type="EMBL" id="DNZF01000002">
    <property type="protein sequence ID" value="HBK52315.1"/>
    <property type="molecule type" value="Genomic_DNA"/>
</dbReference>
<dbReference type="InterPro" id="IPR051475">
    <property type="entry name" value="Diverse_Ion_Transporter"/>
</dbReference>
<evidence type="ECO:0000256" key="4">
    <source>
        <dbReference type="ARBA" id="ARBA00022475"/>
    </source>
</evidence>
<keyword evidence="4" id="KW-1003">Cell membrane</keyword>
<reference evidence="10 11" key="1">
    <citation type="journal article" date="2018" name="Nat. Biotechnol.">
        <title>A standardized bacterial taxonomy based on genome phylogeny substantially revises the tree of life.</title>
        <authorList>
            <person name="Parks D.H."/>
            <person name="Chuvochina M."/>
            <person name="Waite D.W."/>
            <person name="Rinke C."/>
            <person name="Skarshewski A."/>
            <person name="Chaumeil P.A."/>
            <person name="Hugenholtz P."/>
        </authorList>
    </citation>
    <scope>NUCLEOTIDE SEQUENCE [LARGE SCALE GENOMIC DNA]</scope>
    <source>
        <strain evidence="10">UBA10948</strain>
    </source>
</reference>
<feature type="transmembrane region" description="Helical" evidence="8">
    <location>
        <begin position="312"/>
        <end position="337"/>
    </location>
</feature>
<feature type="transmembrane region" description="Helical" evidence="8">
    <location>
        <begin position="357"/>
        <end position="382"/>
    </location>
</feature>
<comment type="similarity">
    <text evidence="2">Belongs to the CitM (TC 2.A.11) transporter family.</text>
</comment>
<dbReference type="CDD" id="cd01116">
    <property type="entry name" value="P_permease"/>
    <property type="match status" value="1"/>
</dbReference>
<dbReference type="PANTHER" id="PTHR43568:SF1">
    <property type="entry name" value="P PROTEIN"/>
    <property type="match status" value="1"/>
</dbReference>
<feature type="transmembrane region" description="Helical" evidence="8">
    <location>
        <begin position="91"/>
        <end position="124"/>
    </location>
</feature>
<proteinExistence type="inferred from homology"/>